<dbReference type="RefSeq" id="WP_093965753.1">
    <property type="nucleotide sequence ID" value="NZ_FXYE01000001.1"/>
</dbReference>
<evidence type="ECO:0000313" key="4">
    <source>
        <dbReference type="Proteomes" id="UP000202922"/>
    </source>
</evidence>
<keyword evidence="4" id="KW-1185">Reference proteome</keyword>
<feature type="region of interest" description="Disordered" evidence="1">
    <location>
        <begin position="1"/>
        <end position="21"/>
    </location>
</feature>
<gene>
    <name evidence="3" type="ORF">COL8621_00511</name>
</gene>
<proteinExistence type="predicted"/>
<dbReference type="InterPro" id="IPR008613">
    <property type="entry name" value="Excalibur_Ca-bd_domain"/>
</dbReference>
<organism evidence="3 4">
    <name type="scientific">Actibacterium lipolyticum</name>
    <dbReference type="NCBI Taxonomy" id="1524263"/>
    <lineage>
        <taxon>Bacteria</taxon>
        <taxon>Pseudomonadati</taxon>
        <taxon>Pseudomonadota</taxon>
        <taxon>Alphaproteobacteria</taxon>
        <taxon>Rhodobacterales</taxon>
        <taxon>Roseobacteraceae</taxon>
        <taxon>Actibacterium</taxon>
    </lineage>
</organism>
<name>A0A238JLN4_9RHOB</name>
<accession>A0A238JLN4</accession>
<evidence type="ECO:0000259" key="2">
    <source>
        <dbReference type="Pfam" id="PF05901"/>
    </source>
</evidence>
<dbReference type="Proteomes" id="UP000202922">
    <property type="component" value="Unassembled WGS sequence"/>
</dbReference>
<dbReference type="Pfam" id="PF05901">
    <property type="entry name" value="Excalibur"/>
    <property type="match status" value="1"/>
</dbReference>
<protein>
    <recommendedName>
        <fullName evidence="2">Excalibur calcium-binding domain-containing protein</fullName>
    </recommendedName>
</protein>
<reference evidence="4" key="1">
    <citation type="submission" date="2017-05" db="EMBL/GenBank/DDBJ databases">
        <authorList>
            <person name="Rodrigo-Torres L."/>
            <person name="Arahal R. D."/>
            <person name="Lucena T."/>
        </authorList>
    </citation>
    <scope>NUCLEOTIDE SEQUENCE [LARGE SCALE GENOMIC DNA]</scope>
    <source>
        <strain evidence="4">CECT 8621</strain>
    </source>
</reference>
<evidence type="ECO:0000256" key="1">
    <source>
        <dbReference type="SAM" id="MobiDB-lite"/>
    </source>
</evidence>
<feature type="domain" description="Excalibur calcium-binding" evidence="2">
    <location>
        <begin position="76"/>
        <end position="107"/>
    </location>
</feature>
<evidence type="ECO:0000313" key="3">
    <source>
        <dbReference type="EMBL" id="SMX31561.1"/>
    </source>
</evidence>
<sequence length="133" mass="14270">MVQEENSSHPRQTGRRANRARRAEALRKDALSPIRILKRLVLVPVVAAGIALSAYIRTSDYGSEDALRHLVAMVGCGPAAAMGLAPAQEGELGYHPRNDPEGDGVACGTETRFPAPEQDNRVRSVGGAKFVRP</sequence>
<dbReference type="EMBL" id="FXYE01000001">
    <property type="protein sequence ID" value="SMX31561.1"/>
    <property type="molecule type" value="Genomic_DNA"/>
</dbReference>
<dbReference type="OrthoDB" id="5366081at2"/>
<dbReference type="AlphaFoldDB" id="A0A238JLN4"/>
<feature type="region of interest" description="Disordered" evidence="1">
    <location>
        <begin position="91"/>
        <end position="133"/>
    </location>
</feature>